<accession>A0A819XRJ1</accession>
<name>A0A819XRJ1_9BILA</name>
<reference evidence="2" key="1">
    <citation type="submission" date="2021-02" db="EMBL/GenBank/DDBJ databases">
        <authorList>
            <person name="Nowell W R."/>
        </authorList>
    </citation>
    <scope>NUCLEOTIDE SEQUENCE</scope>
</reference>
<dbReference type="InterPro" id="IPR001242">
    <property type="entry name" value="Condensation_dom"/>
</dbReference>
<evidence type="ECO:0000313" key="3">
    <source>
        <dbReference type="Proteomes" id="UP000663881"/>
    </source>
</evidence>
<dbReference type="Gene3D" id="3.30.559.10">
    <property type="entry name" value="Chloramphenicol acetyltransferase-like domain"/>
    <property type="match status" value="1"/>
</dbReference>
<dbReference type="InterPro" id="IPR023213">
    <property type="entry name" value="CAT-like_dom_sf"/>
</dbReference>
<dbReference type="GO" id="GO:0003824">
    <property type="term" value="F:catalytic activity"/>
    <property type="evidence" value="ECO:0007669"/>
    <property type="project" value="InterPro"/>
</dbReference>
<gene>
    <name evidence="2" type="ORF">OKA104_LOCUS37884</name>
</gene>
<dbReference type="PANTHER" id="PTHR45398">
    <property type="match status" value="1"/>
</dbReference>
<protein>
    <recommendedName>
        <fullName evidence="1">Condensation domain-containing protein</fullName>
    </recommendedName>
</protein>
<proteinExistence type="predicted"/>
<sequence length="534" mass="62168">MNMKKNINDYHWSSLHLIQTRASFAQERIFLDERIRFSSNKTTMNNMYVIPLIYRISSMNDHISVSRLQHAFQSIIIKHQILRTALYLDTNGTIIQHCLDTDVIINDKKSFRFWTINLSDEEHEQNEIVKKILNQSDLFDLSKGHVINCHILRQDQSNHSLSQNSDDLLTKDDVILFTIHHACFDGASTPIFIRDLSLAYQSNDWLLIDDNSIQYTDYSIHEHIMDMILSQQFWQLQLNGYNPTRQLSLPVDRQRPSTNQQRSGLASVAEINFDNELCTSFLNYASSHHLTFFQLGLATFYLFLFKLTHGQTDLCIGSINVNRYRSELVNVIGMFVSTLPYRVQLDPQWSFDELVQYVQEKCLSILEHSHYPLQHVLHDLHLTQSNVSFLQTMFDFISVSKDMGHLSLNDANLEEMSLEQSAEVSKFDFSLTFEYNPSSDHNQLSCSFVCSHDLFEKSTVSKVAQRFQYMFEQLFHTQSSNIPVMNVSSSINKVSLILSEEAEEMELIMFHRLENVANEVFKITTPLYQFNDFP</sequence>
<dbReference type="Proteomes" id="UP000663881">
    <property type="component" value="Unassembled WGS sequence"/>
</dbReference>
<evidence type="ECO:0000259" key="1">
    <source>
        <dbReference type="Pfam" id="PF00668"/>
    </source>
</evidence>
<dbReference type="PANTHER" id="PTHR45398:SF1">
    <property type="entry name" value="ENZYME, PUTATIVE (JCVI)-RELATED"/>
    <property type="match status" value="1"/>
</dbReference>
<organism evidence="2 3">
    <name type="scientific">Adineta steineri</name>
    <dbReference type="NCBI Taxonomy" id="433720"/>
    <lineage>
        <taxon>Eukaryota</taxon>
        <taxon>Metazoa</taxon>
        <taxon>Spiralia</taxon>
        <taxon>Gnathifera</taxon>
        <taxon>Rotifera</taxon>
        <taxon>Eurotatoria</taxon>
        <taxon>Bdelloidea</taxon>
        <taxon>Adinetida</taxon>
        <taxon>Adinetidae</taxon>
        <taxon>Adineta</taxon>
    </lineage>
</organism>
<dbReference type="Gene3D" id="3.30.559.30">
    <property type="entry name" value="Nonribosomal peptide synthetase, condensation domain"/>
    <property type="match status" value="1"/>
</dbReference>
<evidence type="ECO:0000313" key="2">
    <source>
        <dbReference type="EMBL" id="CAF4143597.1"/>
    </source>
</evidence>
<feature type="domain" description="Condensation" evidence="1">
    <location>
        <begin position="33"/>
        <end position="490"/>
    </location>
</feature>
<dbReference type="SUPFAM" id="SSF52777">
    <property type="entry name" value="CoA-dependent acyltransferases"/>
    <property type="match status" value="2"/>
</dbReference>
<dbReference type="EMBL" id="CAJOAY010006544">
    <property type="protein sequence ID" value="CAF4143597.1"/>
    <property type="molecule type" value="Genomic_DNA"/>
</dbReference>
<dbReference type="Pfam" id="PF00668">
    <property type="entry name" value="Condensation"/>
    <property type="match status" value="1"/>
</dbReference>
<dbReference type="AlphaFoldDB" id="A0A819XRJ1"/>
<comment type="caution">
    <text evidence="2">The sequence shown here is derived from an EMBL/GenBank/DDBJ whole genome shotgun (WGS) entry which is preliminary data.</text>
</comment>